<name>A0A9N9PVH1_9HELO</name>
<accession>A0A9N9PVH1</accession>
<feature type="region of interest" description="Disordered" evidence="1">
    <location>
        <begin position="1"/>
        <end position="64"/>
    </location>
</feature>
<keyword evidence="3" id="KW-1185">Reference proteome</keyword>
<feature type="compositionally biased region" description="Polar residues" evidence="1">
    <location>
        <begin position="36"/>
        <end position="45"/>
    </location>
</feature>
<evidence type="ECO:0000313" key="2">
    <source>
        <dbReference type="EMBL" id="CAG8956693.1"/>
    </source>
</evidence>
<evidence type="ECO:0000256" key="1">
    <source>
        <dbReference type="SAM" id="MobiDB-lite"/>
    </source>
</evidence>
<evidence type="ECO:0000313" key="3">
    <source>
        <dbReference type="Proteomes" id="UP000696280"/>
    </source>
</evidence>
<dbReference type="Proteomes" id="UP000696280">
    <property type="component" value="Unassembled WGS sequence"/>
</dbReference>
<sequence length="703" mass="81101">MSDFTMADAKGPPEPPRASPQGSNTPRLKTPDSHKSTGSYVSKNSIPLYEQPANPPLDPNHPLASKSLRHTTARAPEPNRVGNVFISNDEAIAAAQIREHQKEWLYGFSINELEDMGAFGNLNAKPADLTNPINPFFRKSQWKRQLPPTFIGNGIEGYWNVDNPRVWNALEPVLRLASKFLMNMHLFPWLDGLFNGTWLFINGDTLDVSDLPNATLQSYGAYQWFARRDFTSQEPVQRELNETIEEMIPRVKFGFDTTYSRAAGKTVTRLSPLMCNVEINIEVVFPLVKGDLSESERLVESFSIARTLLHETMHVLVNEPIFLNRRRDIRPLIPLCLQLRSASKTEPEPFYEDEQISEVGNSWENMVFGGSTGTVHESVFEGGPSQNIQRAAKVPYDALHRRALGIWVSSWPNWGWYSMSRQWAVRKRNPQTLLVDDARVRLWPIMHAYYENIHQTEFWDSHVRALGRDALHIPKLLGLAWPQGPWRTPIKIMGPDYGVYVGDGKHPYSSELPMLLPPPPLEANGVKYWLYEQERRVKQNAVVTALRIQREEEWDKERMERWLVIENMLIRAMESLREGDLKEAERLIKMTEECDSTRLNIIRGYLVCFFYLRYPMDSPEKQLGVIEGKKAQERFFNWVAVKRSWSGTPIYLDGLYQKLADIACCSWNFGEEEQSSLENRLALVKTNDRETWRRQIEQLYHVP</sequence>
<dbReference type="AlphaFoldDB" id="A0A9N9PVH1"/>
<organism evidence="2 3">
    <name type="scientific">Hymenoscyphus fraxineus</name>
    <dbReference type="NCBI Taxonomy" id="746836"/>
    <lineage>
        <taxon>Eukaryota</taxon>
        <taxon>Fungi</taxon>
        <taxon>Dikarya</taxon>
        <taxon>Ascomycota</taxon>
        <taxon>Pezizomycotina</taxon>
        <taxon>Leotiomycetes</taxon>
        <taxon>Helotiales</taxon>
        <taxon>Helotiaceae</taxon>
        <taxon>Hymenoscyphus</taxon>
    </lineage>
</organism>
<dbReference type="OrthoDB" id="3565225at2759"/>
<proteinExistence type="predicted"/>
<protein>
    <submittedName>
        <fullName evidence="2">Uncharacterized protein</fullName>
    </submittedName>
</protein>
<dbReference type="EMBL" id="CAJVRL010000072">
    <property type="protein sequence ID" value="CAG8956693.1"/>
    <property type="molecule type" value="Genomic_DNA"/>
</dbReference>
<comment type="caution">
    <text evidence="2">The sequence shown here is derived from an EMBL/GenBank/DDBJ whole genome shotgun (WGS) entry which is preliminary data.</text>
</comment>
<gene>
    <name evidence="2" type="ORF">HYFRA_00012237</name>
</gene>
<reference evidence="2" key="1">
    <citation type="submission" date="2021-07" db="EMBL/GenBank/DDBJ databases">
        <authorList>
            <person name="Durling M."/>
        </authorList>
    </citation>
    <scope>NUCLEOTIDE SEQUENCE</scope>
</reference>